<evidence type="ECO:0000259" key="5">
    <source>
        <dbReference type="PROSITE" id="PS50921"/>
    </source>
</evidence>
<dbReference type="Pfam" id="PF03861">
    <property type="entry name" value="ANTAR"/>
    <property type="match status" value="1"/>
</dbReference>
<comment type="caution">
    <text evidence="3">Lacks conserved residue(s) required for the propagation of feature annotation.</text>
</comment>
<dbReference type="InterPro" id="IPR001789">
    <property type="entry name" value="Sig_transdc_resp-reg_receiver"/>
</dbReference>
<dbReference type="PIRSF" id="PIRSF036382">
    <property type="entry name" value="RR_antiterm"/>
    <property type="match status" value="1"/>
</dbReference>
<sequence>MDSILIVSSSKKGMSFFTEVLSQNSYGEIVTVTNGGEARRLLVERDFDLCIINAPLIDEFGDEFAKDIVSNGIGQVILVVRTDIYDEVSEKVEELGVITIAKPMNRTIFWSALKIANATYNKMCRLKKENNKLLQKIEDIRMIDRAKCILIQYLNMTEAEAHRYIEKQAMDMRSTRKVVAEGILRTYEN</sequence>
<gene>
    <name evidence="6" type="primary">pdtaR</name>
    <name evidence="6" type="ORF">ERS852470_00201</name>
</gene>
<dbReference type="OrthoDB" id="9808843at2"/>
<evidence type="ECO:0000256" key="2">
    <source>
        <dbReference type="ARBA" id="ARBA00024867"/>
    </source>
</evidence>
<dbReference type="PROSITE" id="PS50921">
    <property type="entry name" value="ANTAR"/>
    <property type="match status" value="1"/>
</dbReference>
<dbReference type="InterPro" id="IPR008327">
    <property type="entry name" value="Sig_transdc_resp-reg_antiterm"/>
</dbReference>
<accession>A0A174H1K0</accession>
<dbReference type="AlphaFoldDB" id="A0A174H1K0"/>
<dbReference type="RefSeq" id="WP_042402323.1">
    <property type="nucleotide sequence ID" value="NZ_CYYT01000026.1"/>
</dbReference>
<protein>
    <recommendedName>
        <fullName evidence="1">Stage 0 sporulation protein A homolog</fullName>
    </recommendedName>
</protein>
<comment type="function">
    <text evidence="2">May play the central regulatory role in sporulation. It may be an element of the effector pathway responsible for the activation of sporulation genes in response to nutritional stress. Spo0A may act in concert with spo0H (a sigma factor) to control the expression of some genes that are critical to the sporulation process.</text>
</comment>
<feature type="domain" description="ANTAR" evidence="5">
    <location>
        <begin position="123"/>
        <end position="184"/>
    </location>
</feature>
<dbReference type="InterPro" id="IPR011006">
    <property type="entry name" value="CheY-like_superfamily"/>
</dbReference>
<dbReference type="SMART" id="SM01012">
    <property type="entry name" value="ANTAR"/>
    <property type="match status" value="1"/>
</dbReference>
<evidence type="ECO:0000256" key="1">
    <source>
        <dbReference type="ARBA" id="ARBA00018672"/>
    </source>
</evidence>
<dbReference type="Proteomes" id="UP000095558">
    <property type="component" value="Unassembled WGS sequence"/>
</dbReference>
<dbReference type="PROSITE" id="PS50110">
    <property type="entry name" value="RESPONSE_REGULATORY"/>
    <property type="match status" value="1"/>
</dbReference>
<evidence type="ECO:0000259" key="4">
    <source>
        <dbReference type="PROSITE" id="PS50110"/>
    </source>
</evidence>
<dbReference type="EMBL" id="CYZV01000002">
    <property type="protein sequence ID" value="CUN56167.1"/>
    <property type="molecule type" value="Genomic_DNA"/>
</dbReference>
<dbReference type="GO" id="GO:0000160">
    <property type="term" value="P:phosphorelay signal transduction system"/>
    <property type="evidence" value="ECO:0007669"/>
    <property type="project" value="InterPro"/>
</dbReference>
<proteinExistence type="predicted"/>
<dbReference type="GO" id="GO:0003723">
    <property type="term" value="F:RNA binding"/>
    <property type="evidence" value="ECO:0007669"/>
    <property type="project" value="InterPro"/>
</dbReference>
<evidence type="ECO:0000256" key="3">
    <source>
        <dbReference type="PROSITE-ProRule" id="PRU00169"/>
    </source>
</evidence>
<name>A0A174H1K0_9CLOT</name>
<reference evidence="6 7" key="1">
    <citation type="submission" date="2015-09" db="EMBL/GenBank/DDBJ databases">
        <authorList>
            <consortium name="Pathogen Informatics"/>
        </authorList>
    </citation>
    <scope>NUCLEOTIDE SEQUENCE [LARGE SCALE GENOMIC DNA]</scope>
    <source>
        <strain evidence="6 7">2789STDY5834855</strain>
    </source>
</reference>
<dbReference type="SUPFAM" id="SSF52172">
    <property type="entry name" value="CheY-like"/>
    <property type="match status" value="1"/>
</dbReference>
<organism evidence="6 7">
    <name type="scientific">Clostridium disporicum</name>
    <dbReference type="NCBI Taxonomy" id="84024"/>
    <lineage>
        <taxon>Bacteria</taxon>
        <taxon>Bacillati</taxon>
        <taxon>Bacillota</taxon>
        <taxon>Clostridia</taxon>
        <taxon>Eubacteriales</taxon>
        <taxon>Clostridiaceae</taxon>
        <taxon>Clostridium</taxon>
    </lineage>
</organism>
<dbReference type="Gene3D" id="1.10.10.10">
    <property type="entry name" value="Winged helix-like DNA-binding domain superfamily/Winged helix DNA-binding domain"/>
    <property type="match status" value="1"/>
</dbReference>
<dbReference type="InterPro" id="IPR005561">
    <property type="entry name" value="ANTAR"/>
</dbReference>
<dbReference type="GeneID" id="83013278"/>
<dbReference type="InterPro" id="IPR036388">
    <property type="entry name" value="WH-like_DNA-bd_sf"/>
</dbReference>
<feature type="domain" description="Response regulatory" evidence="4">
    <location>
        <begin position="3"/>
        <end position="117"/>
    </location>
</feature>
<evidence type="ECO:0000313" key="7">
    <source>
        <dbReference type="Proteomes" id="UP000095558"/>
    </source>
</evidence>
<evidence type="ECO:0000313" key="6">
    <source>
        <dbReference type="EMBL" id="CUN56167.1"/>
    </source>
</evidence>
<dbReference type="Gene3D" id="3.40.50.2300">
    <property type="match status" value="1"/>
</dbReference>